<feature type="compositionally biased region" description="Low complexity" evidence="4">
    <location>
        <begin position="492"/>
        <end position="516"/>
    </location>
</feature>
<dbReference type="InterPro" id="IPR045851">
    <property type="entry name" value="AMP-bd_C_sf"/>
</dbReference>
<dbReference type="SMART" id="SM00823">
    <property type="entry name" value="PKS_PP"/>
    <property type="match status" value="1"/>
</dbReference>
<evidence type="ECO:0000256" key="1">
    <source>
        <dbReference type="ARBA" id="ARBA00001957"/>
    </source>
</evidence>
<dbReference type="PROSITE" id="PS50075">
    <property type="entry name" value="CARRIER"/>
    <property type="match status" value="1"/>
</dbReference>
<dbReference type="InterPro" id="IPR001242">
    <property type="entry name" value="Condensation_dom"/>
</dbReference>
<dbReference type="InterPro" id="IPR020802">
    <property type="entry name" value="TesA-like"/>
</dbReference>
<dbReference type="Pfam" id="PF00668">
    <property type="entry name" value="Condensation"/>
    <property type="match status" value="1"/>
</dbReference>
<dbReference type="Gene3D" id="3.40.50.1820">
    <property type="entry name" value="alpha/beta hydrolase"/>
    <property type="match status" value="1"/>
</dbReference>
<feature type="region of interest" description="Disordered" evidence="4">
    <location>
        <begin position="237"/>
        <end position="257"/>
    </location>
</feature>
<feature type="region of interest" description="Disordered" evidence="4">
    <location>
        <begin position="1372"/>
        <end position="1392"/>
    </location>
</feature>
<dbReference type="Gene3D" id="2.30.38.10">
    <property type="entry name" value="Luciferase, Domain 3"/>
    <property type="match status" value="1"/>
</dbReference>
<dbReference type="InterPro" id="IPR020845">
    <property type="entry name" value="AMP-binding_CS"/>
</dbReference>
<dbReference type="Gene3D" id="3.30.559.30">
    <property type="entry name" value="Nonribosomal peptide synthetase, condensation domain"/>
    <property type="match status" value="1"/>
</dbReference>
<reference evidence="6" key="1">
    <citation type="submission" date="2022-10" db="EMBL/GenBank/DDBJ databases">
        <title>The complete genomes of actinobacterial strains from the NBC collection.</title>
        <authorList>
            <person name="Joergensen T.S."/>
            <person name="Alvarez Arevalo M."/>
            <person name="Sterndorff E.B."/>
            <person name="Faurdal D."/>
            <person name="Vuksanovic O."/>
            <person name="Mourched A.-S."/>
            <person name="Charusanti P."/>
            <person name="Shaw S."/>
            <person name="Blin K."/>
            <person name="Weber T."/>
        </authorList>
    </citation>
    <scope>NUCLEOTIDE SEQUENCE</scope>
    <source>
        <strain evidence="6">NBC_00189</strain>
    </source>
</reference>
<dbReference type="SUPFAM" id="SSF53474">
    <property type="entry name" value="alpha/beta-Hydrolases"/>
    <property type="match status" value="1"/>
</dbReference>
<feature type="region of interest" description="Disordered" evidence="4">
    <location>
        <begin position="1"/>
        <end position="36"/>
    </location>
</feature>
<feature type="region of interest" description="Disordered" evidence="4">
    <location>
        <begin position="486"/>
        <end position="548"/>
    </location>
</feature>
<dbReference type="SUPFAM" id="SSF47336">
    <property type="entry name" value="ACP-like"/>
    <property type="match status" value="1"/>
</dbReference>
<evidence type="ECO:0000256" key="4">
    <source>
        <dbReference type="SAM" id="MobiDB-lite"/>
    </source>
</evidence>
<dbReference type="CDD" id="cd19531">
    <property type="entry name" value="LCL_NRPS-like"/>
    <property type="match status" value="1"/>
</dbReference>
<evidence type="ECO:0000313" key="7">
    <source>
        <dbReference type="Proteomes" id="UP001432166"/>
    </source>
</evidence>
<dbReference type="InterPro" id="IPR010071">
    <property type="entry name" value="AA_adenyl_dom"/>
</dbReference>
<dbReference type="PROSITE" id="PS00455">
    <property type="entry name" value="AMP_BINDING"/>
    <property type="match status" value="1"/>
</dbReference>
<dbReference type="Pfam" id="PF13193">
    <property type="entry name" value="AMP-binding_C"/>
    <property type="match status" value="1"/>
</dbReference>
<dbReference type="Gene3D" id="3.40.50.980">
    <property type="match status" value="2"/>
</dbReference>
<accession>A0ABZ1JUV0</accession>
<sequence>MHDTPQAPYAPQVPSPRQHPADSPRRESPAPTPHASATLAPASFAQQRLWFLAQLPGGNEAYNEPVTFTLRGRLDTTVLRRALDALVVRQQALRTRLVAVDGEVYQDIDPPETGFALVTDDLTGLPDSAARLDELRLQEATAPFDLARGPLCRGRLLTLAEDHHVLLLTVHHTVFDGRSMTVMMSELGTLYAALLDGRPSPLAPLPLQYADHARAQREHVRAGGLAEHAEFWRKQLADAPPLSGPPTDRPRPAQQDLRGGRVEFTLDAELTSALRALARQRGRTLFGAVLTGWSLLMARLSGRTDVVVGTPTANRRHNPDLSDLIGFFVNTLPLRADFSRTATAGDAVAHMGGVLRDALGHQAMPFEHIVELVNPVRSAAHTPLFQTMCAWVPERVGLLELPGLDVTPLDIEHAPAKFDLALSLTESQGRIVGHLDYATALFDEDTARRYVRQLRHLLTDMVARPEAPVGTLKLMDDQERRLLLTDFANGRPLTTGPSSRTGSGPESSSRARSGSGSSSGTGSGSELSPRPGSAAEVSRPESRKGGGLVGRFDEQVAARAAQTALVCGDERLDYATLAGRSGRLARALADQGVGPGDIVGLHTGRSVELVVGVLGILKTGAAYLPLDPAQPPARLAAMVEDAAPVLVLSDLPDAQRPAAWRYLPAIEASADNDVPPAPAPDDERVAYVLYTSGSTGRPKGVAVTGRSVLNLFDNWVARMGATPGEATSAWSSIGFDASVHELLLPLTTGAELHLVPEELRGDPEELMEWMRQHRIVQAFLPPAYIRWIDEEPGMRLDGLALRQLLTGVESLPEAALHRMREHLADLKVCFGYGPTETTLYSTAYYDPQPFDRQCPIGRPLAGTRMYLLDEHMEPVPVGVAGEVHLGGASLAAGYLHRPDLTDERFLPDPFLPGERVYRTGDLARYLPDGNAVYVGRVDDQVKLRGFRIEPAEIETALLALPEVREAAVVVDRDTGAEPRLVAAVAVGEAPARPPHEWRAALADRLPDYMIPAVVVELPVLPLSRNGKLDRTALLRAAAETGTGQVNTQSPRDHIELTLHQIWRGILLGPDFGIRDSFFDIGGTSLSAIKMAHGIREALGTTLPVRDLMLHPTIEGLGGLIRRGRSGTPPSNLIEFRRGGTGGNVVCVHPAGGTAFCYLPLAGTLPTDVGLYGIQSPGVNPGEDFLPGVEEMAEAYLRLIEPFDDGPLVLTGLSYGGLVAHEMGRRLAGTGRIDVSVVLLDTQATEDPEARITGTAPVDLAEFRDKLVKFNGMYPGIDDEQIDQYFRIYNHNRLTARDHLPASSAARLVLVQAVGGTTTDPATLPEVRDFWRRRAENGFRVEPLDCDHWEVLESGTSPRVGAVLRAELAALSAPPATTPSATPATAPAVTEEA</sequence>
<comment type="cofactor">
    <cofactor evidence="1">
        <name>pantetheine 4'-phosphate</name>
        <dbReference type="ChEBI" id="CHEBI:47942"/>
    </cofactor>
</comment>
<evidence type="ECO:0000256" key="3">
    <source>
        <dbReference type="ARBA" id="ARBA00022553"/>
    </source>
</evidence>
<dbReference type="SUPFAM" id="SSF56801">
    <property type="entry name" value="Acetyl-CoA synthetase-like"/>
    <property type="match status" value="1"/>
</dbReference>
<dbReference type="Pfam" id="PF00550">
    <property type="entry name" value="PP-binding"/>
    <property type="match status" value="1"/>
</dbReference>
<dbReference type="SMART" id="SM00824">
    <property type="entry name" value="PKS_TE"/>
    <property type="match status" value="1"/>
</dbReference>
<dbReference type="SUPFAM" id="SSF52777">
    <property type="entry name" value="CoA-dependent acyltransferases"/>
    <property type="match status" value="2"/>
</dbReference>
<dbReference type="CDD" id="cd05930">
    <property type="entry name" value="A_NRPS"/>
    <property type="match status" value="1"/>
</dbReference>
<keyword evidence="7" id="KW-1185">Reference proteome</keyword>
<dbReference type="InterPro" id="IPR023213">
    <property type="entry name" value="CAT-like_dom_sf"/>
</dbReference>
<dbReference type="PANTHER" id="PTHR45527:SF1">
    <property type="entry name" value="FATTY ACID SYNTHASE"/>
    <property type="match status" value="1"/>
</dbReference>
<dbReference type="InterPro" id="IPR029058">
    <property type="entry name" value="AB_hydrolase_fold"/>
</dbReference>
<dbReference type="Proteomes" id="UP001432166">
    <property type="component" value="Chromosome"/>
</dbReference>
<gene>
    <name evidence="6" type="ORF">OG288_02855</name>
</gene>
<organism evidence="6 7">
    <name type="scientific">Streptomyces tauricus</name>
    <dbReference type="NCBI Taxonomy" id="68274"/>
    <lineage>
        <taxon>Bacteria</taxon>
        <taxon>Bacillati</taxon>
        <taxon>Actinomycetota</taxon>
        <taxon>Actinomycetes</taxon>
        <taxon>Kitasatosporales</taxon>
        <taxon>Streptomycetaceae</taxon>
        <taxon>Streptomyces</taxon>
        <taxon>Streptomyces aurantiacus group</taxon>
    </lineage>
</organism>
<evidence type="ECO:0000313" key="6">
    <source>
        <dbReference type="EMBL" id="WTP54719.1"/>
    </source>
</evidence>
<keyword evidence="3" id="KW-0597">Phosphoprotein</keyword>
<dbReference type="InterPro" id="IPR009081">
    <property type="entry name" value="PP-bd_ACP"/>
</dbReference>
<dbReference type="Gene3D" id="3.30.300.30">
    <property type="match status" value="1"/>
</dbReference>
<dbReference type="InterPro" id="IPR001031">
    <property type="entry name" value="Thioesterase"/>
</dbReference>
<dbReference type="Gene3D" id="1.10.1200.10">
    <property type="entry name" value="ACP-like"/>
    <property type="match status" value="1"/>
</dbReference>
<feature type="compositionally biased region" description="Basic and acidic residues" evidence="4">
    <location>
        <begin position="19"/>
        <end position="28"/>
    </location>
</feature>
<evidence type="ECO:0000259" key="5">
    <source>
        <dbReference type="PROSITE" id="PS50075"/>
    </source>
</evidence>
<keyword evidence="2" id="KW-0596">Phosphopantetheine</keyword>
<dbReference type="PANTHER" id="PTHR45527">
    <property type="entry name" value="NONRIBOSOMAL PEPTIDE SYNTHETASE"/>
    <property type="match status" value="1"/>
</dbReference>
<dbReference type="Pfam" id="PF00975">
    <property type="entry name" value="Thioesterase"/>
    <property type="match status" value="1"/>
</dbReference>
<dbReference type="InterPro" id="IPR025110">
    <property type="entry name" value="AMP-bd_C"/>
</dbReference>
<dbReference type="InterPro" id="IPR036736">
    <property type="entry name" value="ACP-like_sf"/>
</dbReference>
<evidence type="ECO:0000256" key="2">
    <source>
        <dbReference type="ARBA" id="ARBA00022450"/>
    </source>
</evidence>
<dbReference type="Pfam" id="PF00501">
    <property type="entry name" value="AMP-binding"/>
    <property type="match status" value="1"/>
</dbReference>
<dbReference type="RefSeq" id="WP_328939950.1">
    <property type="nucleotide sequence ID" value="NZ_CP108133.1"/>
</dbReference>
<name>A0ABZ1JUV0_9ACTN</name>
<dbReference type="Gene3D" id="3.30.559.10">
    <property type="entry name" value="Chloramphenicol acetyltransferase-like domain"/>
    <property type="match status" value="1"/>
</dbReference>
<feature type="domain" description="Carrier" evidence="5">
    <location>
        <begin position="1049"/>
        <end position="1124"/>
    </location>
</feature>
<dbReference type="EMBL" id="CP108133">
    <property type="protein sequence ID" value="WTP54719.1"/>
    <property type="molecule type" value="Genomic_DNA"/>
</dbReference>
<dbReference type="NCBIfam" id="TIGR01733">
    <property type="entry name" value="AA-adenyl-dom"/>
    <property type="match status" value="1"/>
</dbReference>
<protein>
    <submittedName>
        <fullName evidence="6">Amino acid adenylation domain-containing protein</fullName>
    </submittedName>
</protein>
<proteinExistence type="predicted"/>
<dbReference type="InterPro" id="IPR020806">
    <property type="entry name" value="PKS_PP-bd"/>
</dbReference>
<dbReference type="InterPro" id="IPR000873">
    <property type="entry name" value="AMP-dep_synth/lig_dom"/>
</dbReference>